<organism evidence="2 3">
    <name type="scientific">Oryza sativa subsp. japonica</name>
    <name type="common">Rice</name>
    <dbReference type="NCBI Taxonomy" id="39947"/>
    <lineage>
        <taxon>Eukaryota</taxon>
        <taxon>Viridiplantae</taxon>
        <taxon>Streptophyta</taxon>
        <taxon>Embryophyta</taxon>
        <taxon>Tracheophyta</taxon>
        <taxon>Spermatophyta</taxon>
        <taxon>Magnoliopsida</taxon>
        <taxon>Liliopsida</taxon>
        <taxon>Poales</taxon>
        <taxon>Poaceae</taxon>
        <taxon>BOP clade</taxon>
        <taxon>Oryzoideae</taxon>
        <taxon>Oryzeae</taxon>
        <taxon>Oryzinae</taxon>
        <taxon>Oryza</taxon>
        <taxon>Oryza sativa</taxon>
    </lineage>
</organism>
<dbReference type="SUPFAM" id="SSF53474">
    <property type="entry name" value="alpha/beta-Hydrolases"/>
    <property type="match status" value="1"/>
</dbReference>
<evidence type="ECO:0000313" key="2">
    <source>
        <dbReference type="EMBL" id="BAF13008.2"/>
    </source>
</evidence>
<protein>
    <submittedName>
        <fullName evidence="2">Os03g0719400 protein</fullName>
    </submittedName>
</protein>
<proteinExistence type="predicted"/>
<feature type="domain" description="Serine aminopeptidase S33" evidence="1">
    <location>
        <begin position="138"/>
        <end position="376"/>
    </location>
</feature>
<evidence type="ECO:0000313" key="3">
    <source>
        <dbReference type="Proteomes" id="UP000000763"/>
    </source>
</evidence>
<name>Q0DP30_ORYSJ</name>
<dbReference type="InterPro" id="IPR029058">
    <property type="entry name" value="AB_hydrolase_fold"/>
</dbReference>
<dbReference type="PANTHER" id="PTHR11614">
    <property type="entry name" value="PHOSPHOLIPASE-RELATED"/>
    <property type="match status" value="1"/>
</dbReference>
<dbReference type="Proteomes" id="UP000000763">
    <property type="component" value="Chromosome 3"/>
</dbReference>
<evidence type="ECO:0000259" key="1">
    <source>
        <dbReference type="Pfam" id="PF12146"/>
    </source>
</evidence>
<sequence length="421" mass="45784">MAGSMQAAEAAGRISALLSLLALRRLIALLQPLALLLLLPFRWRGARPGAAAAAAAAAADAVAASVASGGKKGKAAVVLRVPAGSPIVAARRQASARREIAARRAREAGREYELIPTHRGETLFTQCWWPHGSSSAIKPRALVVVMHGLNEHSGRYDHLARRLNDIGVKVYGMDWTGHGGSDGLHGYVQSLDHAVSDLKMYLKKILAENPGLPCFCFGHSTGGGIILKAMLDPEVDSCVEGIFLTSPAVRVQPAHPIIKVMAPVFALIAPRYQFTASHRNGPPVSRDPEALKAKYSDQLVFTGSIRVRTGYEILRLTSYLQQHLHRITVPMLVMHGADDMVTDPQGSQKLYEEASSSDKSLNLYNGLLHDLLIEPEKEKIMDNIDEHPGLPMVMTRSLIICRAEEGERCCKPAMLLASRRW</sequence>
<dbReference type="KEGG" id="dosa:Os03g0719400"/>
<dbReference type="InterPro" id="IPR022742">
    <property type="entry name" value="Hydrolase_4"/>
</dbReference>
<dbReference type="AlphaFoldDB" id="Q0DP30"/>
<accession>Q0DP30</accession>
<dbReference type="EMBL" id="AP008209">
    <property type="protein sequence ID" value="BAF13008.2"/>
    <property type="molecule type" value="Genomic_DNA"/>
</dbReference>
<reference evidence="3" key="2">
    <citation type="journal article" date="2008" name="Nucleic Acids Res.">
        <title>The rice annotation project database (RAP-DB): 2008 update.</title>
        <authorList>
            <consortium name="The rice annotation project (RAP)"/>
        </authorList>
    </citation>
    <scope>GENOME REANNOTATION</scope>
    <source>
        <strain evidence="3">cv. Nipponbare</strain>
    </source>
</reference>
<dbReference type="Gene3D" id="3.40.50.1820">
    <property type="entry name" value="alpha/beta hydrolase"/>
    <property type="match status" value="1"/>
</dbReference>
<dbReference type="Pfam" id="PF12146">
    <property type="entry name" value="Hydrolase_4"/>
    <property type="match status" value="1"/>
</dbReference>
<gene>
    <name evidence="2" type="ordered locus">Os03g0719400</name>
</gene>
<reference evidence="2 3" key="1">
    <citation type="journal article" date="2005" name="Nature">
        <title>The map-based sequence of the rice genome.</title>
        <authorList>
            <consortium name="International rice genome sequencing project (IRGSP)"/>
            <person name="Matsumoto T."/>
            <person name="Wu J."/>
            <person name="Kanamori H."/>
            <person name="Katayose Y."/>
            <person name="Fujisawa M."/>
            <person name="Namiki N."/>
            <person name="Mizuno H."/>
            <person name="Yamamoto K."/>
            <person name="Antonio B.A."/>
            <person name="Baba T."/>
            <person name="Sakata K."/>
            <person name="Nagamura Y."/>
            <person name="Aoki H."/>
            <person name="Arikawa K."/>
            <person name="Arita K."/>
            <person name="Bito T."/>
            <person name="Chiden Y."/>
            <person name="Fujitsuka N."/>
            <person name="Fukunaka R."/>
            <person name="Hamada M."/>
            <person name="Harada C."/>
            <person name="Hayashi A."/>
            <person name="Hijishita S."/>
            <person name="Honda M."/>
            <person name="Hosokawa S."/>
            <person name="Ichikawa Y."/>
            <person name="Idonuma A."/>
            <person name="Iijima M."/>
            <person name="Ikeda M."/>
            <person name="Ikeno M."/>
            <person name="Ito K."/>
            <person name="Ito S."/>
            <person name="Ito T."/>
            <person name="Ito Y."/>
            <person name="Ito Y."/>
            <person name="Iwabuchi A."/>
            <person name="Kamiya K."/>
            <person name="Karasawa W."/>
            <person name="Kurita K."/>
            <person name="Katagiri S."/>
            <person name="Kikuta A."/>
            <person name="Kobayashi H."/>
            <person name="Kobayashi N."/>
            <person name="Machita K."/>
            <person name="Maehara T."/>
            <person name="Masukawa M."/>
            <person name="Mizubayashi T."/>
            <person name="Mukai Y."/>
            <person name="Nagasaki H."/>
            <person name="Nagata Y."/>
            <person name="Naito S."/>
            <person name="Nakashima M."/>
            <person name="Nakama Y."/>
            <person name="Nakamichi Y."/>
            <person name="Nakamura M."/>
            <person name="Meguro A."/>
            <person name="Negishi M."/>
            <person name="Ohta I."/>
            <person name="Ohta T."/>
            <person name="Okamoto M."/>
            <person name="Ono N."/>
            <person name="Saji S."/>
            <person name="Sakaguchi M."/>
            <person name="Sakai K."/>
            <person name="Shibata M."/>
            <person name="Shimokawa T."/>
            <person name="Song J."/>
            <person name="Takazaki Y."/>
            <person name="Terasawa K."/>
            <person name="Tsugane M."/>
            <person name="Tsuji K."/>
            <person name="Ueda S."/>
            <person name="Waki K."/>
            <person name="Yamagata H."/>
            <person name="Yamamoto M."/>
            <person name="Yamamoto S."/>
            <person name="Yamane H."/>
            <person name="Yoshiki S."/>
            <person name="Yoshihara R."/>
            <person name="Yukawa K."/>
            <person name="Zhong H."/>
            <person name="Yano M."/>
            <person name="Yuan Q."/>
            <person name="Ouyang S."/>
            <person name="Liu J."/>
            <person name="Jones K.M."/>
            <person name="Gansberger K."/>
            <person name="Moffat K."/>
            <person name="Hill J."/>
            <person name="Bera J."/>
            <person name="Fadrosh D."/>
            <person name="Jin S."/>
            <person name="Johri S."/>
            <person name="Kim M."/>
            <person name="Overton L."/>
            <person name="Reardon M."/>
            <person name="Tsitrin T."/>
            <person name="Vuong H."/>
            <person name="Weaver B."/>
            <person name="Ciecko A."/>
            <person name="Tallon L."/>
            <person name="Jackson J."/>
            <person name="Pai G."/>
            <person name="Aken S.V."/>
            <person name="Utterback T."/>
            <person name="Reidmuller S."/>
            <person name="Feldblyum T."/>
            <person name="Hsiao J."/>
            <person name="Zismann V."/>
            <person name="Iobst S."/>
            <person name="de Vazeille A.R."/>
            <person name="Buell C.R."/>
            <person name="Ying K."/>
            <person name="Li Y."/>
            <person name="Lu T."/>
            <person name="Huang Y."/>
            <person name="Zhao Q."/>
            <person name="Feng Q."/>
            <person name="Zhang L."/>
            <person name="Zhu J."/>
            <person name="Weng Q."/>
            <person name="Mu J."/>
            <person name="Lu Y."/>
            <person name="Fan D."/>
            <person name="Liu Y."/>
            <person name="Guan J."/>
            <person name="Zhang Y."/>
            <person name="Yu S."/>
            <person name="Liu X."/>
            <person name="Zhang Y."/>
            <person name="Hong G."/>
            <person name="Han B."/>
            <person name="Choisne N."/>
            <person name="Demange N."/>
            <person name="Orjeda G."/>
            <person name="Samain S."/>
            <person name="Cattolico L."/>
            <person name="Pelletier E."/>
            <person name="Couloux A."/>
            <person name="Segurens B."/>
            <person name="Wincker P."/>
            <person name="D'Hont A."/>
            <person name="Scarpelli C."/>
            <person name="Weissenbach J."/>
            <person name="Salanoubat M."/>
            <person name="Quetier F."/>
            <person name="Yu Y."/>
            <person name="Kim H.R."/>
            <person name="Rambo T."/>
            <person name="Currie J."/>
            <person name="Collura K."/>
            <person name="Luo M."/>
            <person name="Yang T."/>
            <person name="Ammiraju J.S.S."/>
            <person name="Engler F."/>
            <person name="Soderlund C."/>
            <person name="Wing R.A."/>
            <person name="Palmer L.E."/>
            <person name="de la Bastide M."/>
            <person name="Spiegel L."/>
            <person name="Nascimento L."/>
            <person name="Zutavern T."/>
            <person name="O'Shaughnessy A."/>
            <person name="Dike S."/>
            <person name="Dedhia N."/>
            <person name="Preston R."/>
            <person name="Balija V."/>
            <person name="McCombie W.R."/>
            <person name="Chow T."/>
            <person name="Chen H."/>
            <person name="Chung M."/>
            <person name="Chen C."/>
            <person name="Shaw J."/>
            <person name="Wu H."/>
            <person name="Hsiao K."/>
            <person name="Chao Y."/>
            <person name="Chu M."/>
            <person name="Cheng C."/>
            <person name="Hour A."/>
            <person name="Lee P."/>
            <person name="Lin S."/>
            <person name="Lin Y."/>
            <person name="Liou J."/>
            <person name="Liu S."/>
            <person name="Hsing Y."/>
            <person name="Raghuvanshi S."/>
            <person name="Mohanty A."/>
            <person name="Bharti A.K."/>
            <person name="Gaur A."/>
            <person name="Gupta V."/>
            <person name="Kumar D."/>
            <person name="Ravi V."/>
            <person name="Vij S."/>
            <person name="Kapur A."/>
            <person name="Khurana P."/>
            <person name="Khurana P."/>
            <person name="Khurana J.P."/>
            <person name="Tyagi A.K."/>
            <person name="Gaikwad K."/>
            <person name="Singh A."/>
            <person name="Dalal V."/>
            <person name="Srivastava S."/>
            <person name="Dixit A."/>
            <person name="Pal A.K."/>
            <person name="Ghazi I.A."/>
            <person name="Yadav M."/>
            <person name="Pandit A."/>
            <person name="Bhargava A."/>
            <person name="Sureshbabu K."/>
            <person name="Batra K."/>
            <person name="Sharma T.R."/>
            <person name="Mohapatra T."/>
            <person name="Singh N.K."/>
            <person name="Messing J."/>
            <person name="Nelson A.B."/>
            <person name="Fuks G."/>
            <person name="Kavchok S."/>
            <person name="Keizer G."/>
            <person name="Linton E."/>
            <person name="Llaca V."/>
            <person name="Song R."/>
            <person name="Tanyolac B."/>
            <person name="Young S."/>
            <person name="Ho-Il K."/>
            <person name="Hahn J.H."/>
            <person name="Sangsakoo G."/>
            <person name="Vanavichit A."/>
            <person name="de Mattos Luiz.A.T."/>
            <person name="Zimmer P.D."/>
            <person name="Malone G."/>
            <person name="Dellagostin O."/>
            <person name="de Oliveira A.C."/>
            <person name="Bevan M."/>
            <person name="Bancroft I."/>
            <person name="Minx P."/>
            <person name="Cordum H."/>
            <person name="Wilson R."/>
            <person name="Cheng Z."/>
            <person name="Jin W."/>
            <person name="Jiang J."/>
            <person name="Leong S.A."/>
            <person name="Iwama H."/>
            <person name="Gojobori T."/>
            <person name="Itoh T."/>
            <person name="Niimura Y."/>
            <person name="Fujii Y."/>
            <person name="Habara T."/>
            <person name="Sakai H."/>
            <person name="Sato Y."/>
            <person name="Wilson G."/>
            <person name="Kumar K."/>
            <person name="McCouch S."/>
            <person name="Juretic N."/>
            <person name="Hoen D."/>
            <person name="Wright S."/>
            <person name="Bruskiewich R."/>
            <person name="Bureau T."/>
            <person name="Miyao A."/>
            <person name="Hirochika H."/>
            <person name="Nishikawa T."/>
            <person name="Kadowaki K."/>
            <person name="Sugiura M."/>
            <person name="Burr B."/>
            <person name="Sasaki T."/>
        </authorList>
    </citation>
    <scope>NUCLEOTIDE SEQUENCE [LARGE SCALE GENOMIC DNA]</scope>
    <source>
        <strain evidence="3">cv. Nipponbare</strain>
    </source>
</reference>
<dbReference type="FunFam" id="3.40.50.1820:FF:000111">
    <property type="entry name" value="Alpha/beta-Hydrolases superfamily protein"/>
    <property type="match status" value="1"/>
</dbReference>
<dbReference type="InterPro" id="IPR051044">
    <property type="entry name" value="MAG_DAG_Lipase"/>
</dbReference>